<dbReference type="PANTHER" id="PTHR43280:SF32">
    <property type="entry name" value="TRANSCRIPTIONAL REGULATORY PROTEIN"/>
    <property type="match status" value="1"/>
</dbReference>
<dbReference type="Pfam" id="PF12833">
    <property type="entry name" value="HTH_18"/>
    <property type="match status" value="1"/>
</dbReference>
<feature type="domain" description="HTH araC/xylS-type" evidence="4">
    <location>
        <begin position="169"/>
        <end position="267"/>
    </location>
</feature>
<dbReference type="InterPro" id="IPR037923">
    <property type="entry name" value="HTH-like"/>
</dbReference>
<evidence type="ECO:0000256" key="2">
    <source>
        <dbReference type="ARBA" id="ARBA00023125"/>
    </source>
</evidence>
<sequence length="270" mass="32144">MSEEYLFHTRKKPDLFSYPYRMERGELLFCLQGGVQLYINQQKYALAAGSVILVFPEQITFYKDATDDLELAVFAFSAQFRHEIFYSLPSDKVSFMREHNYSSFRDEEWDGICNHYLKLLQQKSVDSDNIYQRELVIYCCRMLFYEICNQSERLYRQTKPNHLRWRLKDRFIALVIESFREQRSVDYYADKLCVTTRHLSKTIQQTVGCTAKEWIDDYVILELKVTLHSTALSIQEIANQFNFPDQSYLGRYFKHHTGMSPTAYRENYGA</sequence>
<dbReference type="GO" id="GO:0043565">
    <property type="term" value="F:sequence-specific DNA binding"/>
    <property type="evidence" value="ECO:0007669"/>
    <property type="project" value="InterPro"/>
</dbReference>
<dbReference type="PROSITE" id="PS01124">
    <property type="entry name" value="HTH_ARAC_FAMILY_2"/>
    <property type="match status" value="1"/>
</dbReference>
<name>A0A125MH43_9BACE</name>
<dbReference type="SUPFAM" id="SSF46689">
    <property type="entry name" value="Homeodomain-like"/>
    <property type="match status" value="1"/>
</dbReference>
<evidence type="ECO:0000256" key="1">
    <source>
        <dbReference type="ARBA" id="ARBA00023015"/>
    </source>
</evidence>
<dbReference type="PANTHER" id="PTHR43280">
    <property type="entry name" value="ARAC-FAMILY TRANSCRIPTIONAL REGULATOR"/>
    <property type="match status" value="1"/>
</dbReference>
<comment type="caution">
    <text evidence="5">The sequence shown here is derived from an EMBL/GenBank/DDBJ whole genome shotgun (WGS) entry which is preliminary data.</text>
</comment>
<organism evidence="5 7">
    <name type="scientific">Bacteroides cellulosilyticus</name>
    <dbReference type="NCBI Taxonomy" id="246787"/>
    <lineage>
        <taxon>Bacteria</taxon>
        <taxon>Pseudomonadati</taxon>
        <taxon>Bacteroidota</taxon>
        <taxon>Bacteroidia</taxon>
        <taxon>Bacteroidales</taxon>
        <taxon>Bacteroidaceae</taxon>
        <taxon>Bacteroides</taxon>
    </lineage>
</organism>
<evidence type="ECO:0000259" key="4">
    <source>
        <dbReference type="PROSITE" id="PS01124"/>
    </source>
</evidence>
<evidence type="ECO:0000256" key="3">
    <source>
        <dbReference type="ARBA" id="ARBA00023163"/>
    </source>
</evidence>
<evidence type="ECO:0000313" key="6">
    <source>
        <dbReference type="EMBL" id="KAA5420946.1"/>
    </source>
</evidence>
<dbReference type="EMBL" id="VVYV01000009">
    <property type="protein sequence ID" value="KAA5420849.1"/>
    <property type="molecule type" value="Genomic_DNA"/>
</dbReference>
<dbReference type="InterPro" id="IPR018060">
    <property type="entry name" value="HTH_AraC"/>
</dbReference>
<dbReference type="SUPFAM" id="SSF51215">
    <property type="entry name" value="Regulatory protein AraC"/>
    <property type="match status" value="1"/>
</dbReference>
<dbReference type="Pfam" id="PF02311">
    <property type="entry name" value="AraC_binding"/>
    <property type="match status" value="1"/>
</dbReference>
<dbReference type="EMBL" id="VVYX01000006">
    <property type="protein sequence ID" value="KAA5420946.1"/>
    <property type="molecule type" value="Genomic_DNA"/>
</dbReference>
<dbReference type="InterPro" id="IPR003313">
    <property type="entry name" value="AraC-bd"/>
</dbReference>
<dbReference type="InterPro" id="IPR009057">
    <property type="entry name" value="Homeodomain-like_sf"/>
</dbReference>
<dbReference type="eggNOG" id="COG2207">
    <property type="taxonomic scope" value="Bacteria"/>
</dbReference>
<reference evidence="7 8" key="1">
    <citation type="journal article" date="2019" name="Nat. Med.">
        <title>A library of human gut bacterial isolates paired with longitudinal multiomics data enables mechanistic microbiome research.</title>
        <authorList>
            <person name="Poyet M."/>
            <person name="Groussin M."/>
            <person name="Gibbons S.M."/>
            <person name="Avila-Pacheco J."/>
            <person name="Jiang X."/>
            <person name="Kearney S.M."/>
            <person name="Perrotta A.R."/>
            <person name="Berdy B."/>
            <person name="Zhao S."/>
            <person name="Lieberman T.D."/>
            <person name="Swanson P.K."/>
            <person name="Smith M."/>
            <person name="Roesemann S."/>
            <person name="Alexander J.E."/>
            <person name="Rich S.A."/>
            <person name="Livny J."/>
            <person name="Vlamakis H."/>
            <person name="Clish C."/>
            <person name="Bullock K."/>
            <person name="Deik A."/>
            <person name="Scott J."/>
            <person name="Pierce K.A."/>
            <person name="Xavier R.J."/>
            <person name="Alm E.J."/>
        </authorList>
    </citation>
    <scope>NUCLEOTIDE SEQUENCE [LARGE SCALE GENOMIC DNA]</scope>
    <source>
        <strain evidence="5 7">BIOML-A6</strain>
        <strain evidence="6 8">BIOML-A8</strain>
    </source>
</reference>
<evidence type="ECO:0000313" key="7">
    <source>
        <dbReference type="Proteomes" id="UP000448877"/>
    </source>
</evidence>
<dbReference type="GO" id="GO:0003700">
    <property type="term" value="F:DNA-binding transcription factor activity"/>
    <property type="evidence" value="ECO:0007669"/>
    <property type="project" value="InterPro"/>
</dbReference>
<proteinExistence type="predicted"/>
<dbReference type="Proteomes" id="UP000482653">
    <property type="component" value="Unassembled WGS sequence"/>
</dbReference>
<protein>
    <submittedName>
        <fullName evidence="5">AraC family transcriptional regulator</fullName>
    </submittedName>
</protein>
<keyword evidence="3" id="KW-0804">Transcription</keyword>
<evidence type="ECO:0000313" key="5">
    <source>
        <dbReference type="EMBL" id="KAA5420849.1"/>
    </source>
</evidence>
<accession>A0A125MH43</accession>
<dbReference type="SMART" id="SM00342">
    <property type="entry name" value="HTH_ARAC"/>
    <property type="match status" value="1"/>
</dbReference>
<dbReference type="Gene3D" id="1.10.10.60">
    <property type="entry name" value="Homeodomain-like"/>
    <property type="match status" value="1"/>
</dbReference>
<dbReference type="RefSeq" id="WP_007219114.1">
    <property type="nucleotide sequence ID" value="NZ_CABMLT010000003.1"/>
</dbReference>
<evidence type="ECO:0000313" key="8">
    <source>
        <dbReference type="Proteomes" id="UP000482653"/>
    </source>
</evidence>
<keyword evidence="2" id="KW-0238">DNA-binding</keyword>
<gene>
    <name evidence="5" type="ORF">F2Y81_07570</name>
    <name evidence="6" type="ORF">F2Y87_05625</name>
</gene>
<dbReference type="STRING" id="246787.BcellWH2_02952"/>
<dbReference type="Proteomes" id="UP000448877">
    <property type="component" value="Unassembled WGS sequence"/>
</dbReference>
<dbReference type="AlphaFoldDB" id="A0A125MH43"/>
<keyword evidence="1" id="KW-0805">Transcription regulation</keyword>